<name>A0A6N7PMS8_9BACT</name>
<feature type="region of interest" description="Disordered" evidence="1">
    <location>
        <begin position="22"/>
        <end position="86"/>
    </location>
</feature>
<evidence type="ECO:0000313" key="3">
    <source>
        <dbReference type="Proteomes" id="UP000440224"/>
    </source>
</evidence>
<accession>A0A6N7PMS8</accession>
<evidence type="ECO:0000313" key="2">
    <source>
        <dbReference type="EMBL" id="MRG91590.1"/>
    </source>
</evidence>
<evidence type="ECO:0000256" key="1">
    <source>
        <dbReference type="SAM" id="MobiDB-lite"/>
    </source>
</evidence>
<keyword evidence="3" id="KW-1185">Reference proteome</keyword>
<gene>
    <name evidence="2" type="ORF">GF068_06590</name>
</gene>
<dbReference type="EMBL" id="WJIE01000002">
    <property type="protein sequence ID" value="MRG91590.1"/>
    <property type="molecule type" value="Genomic_DNA"/>
</dbReference>
<protein>
    <submittedName>
        <fullName evidence="2">Uncharacterized protein</fullName>
    </submittedName>
</protein>
<reference evidence="2 3" key="1">
    <citation type="submission" date="2019-10" db="EMBL/GenBank/DDBJ databases">
        <title>A soil myxobacterium in the family Polyangiaceae.</title>
        <authorList>
            <person name="Li Y."/>
            <person name="Wang J."/>
        </authorList>
    </citation>
    <scope>NUCLEOTIDE SEQUENCE [LARGE SCALE GENOMIC DNA]</scope>
    <source>
        <strain evidence="2 3">DSM 14734</strain>
    </source>
</reference>
<comment type="caution">
    <text evidence="2">The sequence shown here is derived from an EMBL/GenBank/DDBJ whole genome shotgun (WGS) entry which is preliminary data.</text>
</comment>
<dbReference type="Proteomes" id="UP000440224">
    <property type="component" value="Unassembled WGS sequence"/>
</dbReference>
<organism evidence="2 3">
    <name type="scientific">Polyangium spumosum</name>
    <dbReference type="NCBI Taxonomy" id="889282"/>
    <lineage>
        <taxon>Bacteria</taxon>
        <taxon>Pseudomonadati</taxon>
        <taxon>Myxococcota</taxon>
        <taxon>Polyangia</taxon>
        <taxon>Polyangiales</taxon>
        <taxon>Polyangiaceae</taxon>
        <taxon>Polyangium</taxon>
    </lineage>
</organism>
<dbReference type="RefSeq" id="WP_153818485.1">
    <property type="nucleotide sequence ID" value="NZ_WJIE01000002.1"/>
</dbReference>
<dbReference type="AlphaFoldDB" id="A0A6N7PMS8"/>
<sequence>MSKQNAARTGINFRTSYIHHRTGKRVYARPGHPFPIPIGPKRRERHKPLPPMQLVLPGMETFVEAPRPPRASAKVRTAQTARGRRR</sequence>
<proteinExistence type="predicted"/>